<dbReference type="Pfam" id="PF14375">
    <property type="entry name" value="Cys_rich_CWC"/>
    <property type="match status" value="1"/>
</dbReference>
<dbReference type="InterPro" id="IPR032720">
    <property type="entry name" value="Cys_rich_CWC"/>
</dbReference>
<organism evidence="1 2">
    <name type="scientific">Thalassomonas haliotis</name>
    <dbReference type="NCBI Taxonomy" id="485448"/>
    <lineage>
        <taxon>Bacteria</taxon>
        <taxon>Pseudomonadati</taxon>
        <taxon>Pseudomonadota</taxon>
        <taxon>Gammaproteobacteria</taxon>
        <taxon>Alteromonadales</taxon>
        <taxon>Colwelliaceae</taxon>
        <taxon>Thalassomonas</taxon>
    </lineage>
</organism>
<sequence length="78" mass="8726">MKQAANTRQCPFCLNDNDCQAQTEHQCWCFTSTIPKALLELLPQQSDKTCICSACIRAYQDNPQAFAAKYQQPPVPGC</sequence>
<protein>
    <submittedName>
        <fullName evidence="1">Cysteine-rich CWC family protein</fullName>
    </submittedName>
</protein>
<name>A0ABY7VHX7_9GAMM</name>
<keyword evidence="2" id="KW-1185">Reference proteome</keyword>
<dbReference type="Proteomes" id="UP001215231">
    <property type="component" value="Chromosome"/>
</dbReference>
<dbReference type="RefSeq" id="WP_274053300.1">
    <property type="nucleotide sequence ID" value="NZ_CP059693.1"/>
</dbReference>
<reference evidence="1 2" key="1">
    <citation type="journal article" date="2022" name="Mar. Drugs">
        <title>Bioassay-Guided Fractionation Leads to the Detection of Cholic Acid Generated by the Rare Thalassomonas sp.</title>
        <authorList>
            <person name="Pheiffer F."/>
            <person name="Schneider Y.K."/>
            <person name="Hansen E.H."/>
            <person name="Andersen J.H."/>
            <person name="Isaksson J."/>
            <person name="Busche T."/>
            <person name="R C."/>
            <person name="Kalinowski J."/>
            <person name="Zyl L.V."/>
            <person name="Trindade M."/>
        </authorList>
    </citation>
    <scope>NUCLEOTIDE SEQUENCE [LARGE SCALE GENOMIC DNA]</scope>
    <source>
        <strain evidence="1 2">A5K-61T</strain>
    </source>
</reference>
<dbReference type="EMBL" id="CP059693">
    <property type="protein sequence ID" value="WDE12967.1"/>
    <property type="molecule type" value="Genomic_DNA"/>
</dbReference>
<gene>
    <name evidence="1" type="ORF">H3N35_05790</name>
</gene>
<evidence type="ECO:0000313" key="1">
    <source>
        <dbReference type="EMBL" id="WDE12967.1"/>
    </source>
</evidence>
<proteinExistence type="predicted"/>
<evidence type="ECO:0000313" key="2">
    <source>
        <dbReference type="Proteomes" id="UP001215231"/>
    </source>
</evidence>
<accession>A0ABY7VHX7</accession>